<dbReference type="eggNOG" id="COG0644">
    <property type="taxonomic scope" value="Bacteria"/>
</dbReference>
<name>U5ECN2_NOCAS</name>
<dbReference type="SUPFAM" id="SSF51905">
    <property type="entry name" value="FAD/NAD(P)-binding domain"/>
    <property type="match status" value="1"/>
</dbReference>
<dbReference type="STRING" id="1824.SAMN05444423_10899"/>
<gene>
    <name evidence="1" type="primary">crtL</name>
    <name evidence="1" type="ORF">NCAST_21_01490</name>
</gene>
<proteinExistence type="predicted"/>
<dbReference type="Gene3D" id="3.40.50.720">
    <property type="entry name" value="NAD(P)-binding Rossmann-like Domain"/>
    <property type="match status" value="1"/>
</dbReference>
<dbReference type="OrthoDB" id="537501at2"/>
<dbReference type="AlphaFoldDB" id="U5ECN2"/>
<dbReference type="Proteomes" id="UP000017048">
    <property type="component" value="Unassembled WGS sequence"/>
</dbReference>
<dbReference type="RefSeq" id="WP_022566310.1">
    <property type="nucleotide sequence ID" value="NZ_BAFO02000021.1"/>
</dbReference>
<dbReference type="Pfam" id="PF05834">
    <property type="entry name" value="Lycopene_cycl"/>
    <property type="match status" value="1"/>
</dbReference>
<protein>
    <submittedName>
        <fullName evidence="1">Lycopene beta-cyclase</fullName>
    </submittedName>
</protein>
<organism evidence="1 2">
    <name type="scientific">Nocardia asteroides NBRC 15531</name>
    <dbReference type="NCBI Taxonomy" id="1110697"/>
    <lineage>
        <taxon>Bacteria</taxon>
        <taxon>Bacillati</taxon>
        <taxon>Actinomycetota</taxon>
        <taxon>Actinomycetes</taxon>
        <taxon>Mycobacteriales</taxon>
        <taxon>Nocardiaceae</taxon>
        <taxon>Nocardia</taxon>
    </lineage>
</organism>
<evidence type="ECO:0000313" key="2">
    <source>
        <dbReference type="Proteomes" id="UP000017048"/>
    </source>
</evidence>
<dbReference type="PANTHER" id="PTHR39757:SF5">
    <property type="entry name" value="OS02G0190600 PROTEIN"/>
    <property type="match status" value="1"/>
</dbReference>
<evidence type="ECO:0000313" key="1">
    <source>
        <dbReference type="EMBL" id="GAD84198.1"/>
    </source>
</evidence>
<keyword evidence="2" id="KW-1185">Reference proteome</keyword>
<accession>U5ECN2</accession>
<dbReference type="GeneID" id="91518323"/>
<comment type="caution">
    <text evidence="1">The sequence shown here is derived from an EMBL/GenBank/DDBJ whole genome shotgun (WGS) entry which is preliminary data.</text>
</comment>
<sequence length="361" mass="38143">MRAPVIVCGLGPAGRAVAHRALAHGLAVTVIDPHPDRVWTPTYAAWADELPEWLDPAVVAATVPAPTAWALREHRIDRPYQVLDTAALQRSLRVDGAEVLADRVLALDARAGTVRTATGLVRTGRVIDARGLARSPRRAEQTAYGVILPRAGTDGPPLFMDWRRDNGTGPDDPPSFLYAVPLGPDTMLYEETCLAGRPALGPDVLRQRLEHRLRARGIAVSGTEPVERVRFPVQGGTPGGGRFGAAGGLTHPATGYSVAASLRAADAVATGSAPRPPQARAVAALRRAGLRALLAIPPRDTAVFFDAFFALPVPKQRAYLSGDDDLRGTVAAMGALFAALPPRSRRTLVTAVAGASGRPIR</sequence>
<dbReference type="EMBL" id="BAFO02000021">
    <property type="protein sequence ID" value="GAD84198.1"/>
    <property type="molecule type" value="Genomic_DNA"/>
</dbReference>
<dbReference type="InterPro" id="IPR036188">
    <property type="entry name" value="FAD/NAD-bd_sf"/>
</dbReference>
<reference evidence="1 2" key="1">
    <citation type="journal article" date="2014" name="BMC Genomics">
        <title>Genome based analysis of type-I polyketide synthase and nonribosomal peptide synthetase gene clusters in seven strains of five representative Nocardia species.</title>
        <authorList>
            <person name="Komaki H."/>
            <person name="Ichikawa N."/>
            <person name="Hosoyama A."/>
            <person name="Takahashi-Nakaguchi A."/>
            <person name="Matsuzawa T."/>
            <person name="Suzuki K."/>
            <person name="Fujita N."/>
            <person name="Gonoi T."/>
        </authorList>
    </citation>
    <scope>NUCLEOTIDE SEQUENCE [LARGE SCALE GENOMIC DNA]</scope>
    <source>
        <strain evidence="1 2">NBRC 15531</strain>
    </source>
</reference>
<dbReference type="PANTHER" id="PTHR39757">
    <property type="match status" value="1"/>
</dbReference>